<evidence type="ECO:0000256" key="6">
    <source>
        <dbReference type="ARBA" id="ARBA00022840"/>
    </source>
</evidence>
<keyword evidence="6" id="KW-0067">ATP-binding</keyword>
<keyword evidence="5 11" id="KW-0347">Helicase</keyword>
<dbReference type="GO" id="GO:0005524">
    <property type="term" value="F:ATP binding"/>
    <property type="evidence" value="ECO:0007669"/>
    <property type="project" value="UniProtKB-KW"/>
</dbReference>
<dbReference type="InterPro" id="IPR001650">
    <property type="entry name" value="Helicase_C-like"/>
</dbReference>
<name>J4D6L6_THEOR</name>
<dbReference type="InterPro" id="IPR027417">
    <property type="entry name" value="P-loop_NTPase"/>
</dbReference>
<dbReference type="VEuPathDB" id="PiroplasmaDB:TOT_010001109"/>
<evidence type="ECO:0000256" key="9">
    <source>
        <dbReference type="ARBA" id="ARBA00047984"/>
    </source>
</evidence>
<evidence type="ECO:0000313" key="12">
    <source>
        <dbReference type="Proteomes" id="UP000003786"/>
    </source>
</evidence>
<dbReference type="GO" id="GO:0016787">
    <property type="term" value="F:hydrolase activity"/>
    <property type="evidence" value="ECO:0007669"/>
    <property type="project" value="UniProtKB-KW"/>
</dbReference>
<gene>
    <name evidence="11" type="ORF">TOT_010001109</name>
</gene>
<dbReference type="eggNOG" id="KOG0953">
    <property type="taxonomic scope" value="Eukaryota"/>
</dbReference>
<dbReference type="OrthoDB" id="6692397at2759"/>
<dbReference type="PANTHER" id="PTHR12131:SF1">
    <property type="entry name" value="ATP-DEPENDENT RNA HELICASE SUPV3L1, MITOCHONDRIAL-RELATED"/>
    <property type="match status" value="1"/>
</dbReference>
<comment type="catalytic activity">
    <reaction evidence="9">
        <text>ATP + H2O = ADP + phosphate + H(+)</text>
        <dbReference type="Rhea" id="RHEA:13065"/>
        <dbReference type="ChEBI" id="CHEBI:15377"/>
        <dbReference type="ChEBI" id="CHEBI:15378"/>
        <dbReference type="ChEBI" id="CHEBI:30616"/>
        <dbReference type="ChEBI" id="CHEBI:43474"/>
        <dbReference type="ChEBI" id="CHEBI:456216"/>
        <dbReference type="EC" id="3.6.4.13"/>
    </reaction>
</comment>
<sequence length="679" mass="76725">MAIFYRNKILNRLLSPPRSKLHSSSISTITKTYNKYNATLPFTEKEKILLNNTIISLLNDANWISSLTHKGIPSFFVRNHEFRNKFMEYIDKSNEARMFIRDNLNVFMAYNLNERFESEYILVNLAEYISSFVVDNMPNLMVACQAVRHLADFRSFESDSTNKVGRKVYVHIGPPNSGKTHEAISRLSKAKNGIYCSPLRLLAWEMHSRLNRSNVPCALLTGQEKVDNNENHISCTVEMVPYERSYEVAVLDEMQMVGDRTRGYAWTKAFWGLKTKELHICGSNACLTLARKLADIRGDTLEVYEHARLGKLKVLDNVVKLESLEPGDCVVCFSRNEAFKLRDQIESTVYEWDPRDTTIGNTQRKNGDRPITSIVYGSLPPETRCKQIESFNNRDTKILIASDVIGMGVNVSIRRIIFNKLTKYDGSESRVLNAAEVQQIAGRAGRYGLECGEGEVSCVRKKDLPVLKELMSTEPPQIEKAVISPSPEVFEAFNLALNQATGSRHSLSDVTQLITSMAKVGKNFAMCDFVQVNTVAKCLEGINLPFEVYKHYLLVPMGSPLTSLVVRAYAASHALLNKVKISNIINEACLELNFDDLNRISANEEVKRLELLYEALDIYTWLSNKFPSVYVDGNAVAELKTKISAVLSRLLSEVHEGSSEELSDAYISREILRPEFTIA</sequence>
<proteinExistence type="predicted"/>
<dbReference type="STRING" id="869250.J4D6L6"/>
<evidence type="ECO:0000256" key="5">
    <source>
        <dbReference type="ARBA" id="ARBA00022806"/>
    </source>
</evidence>
<dbReference type="Pfam" id="PF22527">
    <property type="entry name" value="DEXQc_Suv3"/>
    <property type="match status" value="1"/>
</dbReference>
<dbReference type="CDD" id="cd17913">
    <property type="entry name" value="DEXQc_Suv3"/>
    <property type="match status" value="1"/>
</dbReference>
<evidence type="ECO:0000313" key="11">
    <source>
        <dbReference type="EMBL" id="BAM39655.1"/>
    </source>
</evidence>
<dbReference type="KEGG" id="tot:TOT_010001109"/>
<dbReference type="AlphaFoldDB" id="J4D6L6"/>
<evidence type="ECO:0000256" key="1">
    <source>
        <dbReference type="ARBA" id="ARBA00004173"/>
    </source>
</evidence>
<dbReference type="Pfam" id="PF00271">
    <property type="entry name" value="Helicase_C"/>
    <property type="match status" value="1"/>
</dbReference>
<dbReference type="RefSeq" id="XP_009689956.1">
    <property type="nucleotide sequence ID" value="XM_009691661.1"/>
</dbReference>
<keyword evidence="7" id="KW-0809">Transit peptide</keyword>
<dbReference type="PROSITE" id="PS51194">
    <property type="entry name" value="HELICASE_CTER"/>
    <property type="match status" value="1"/>
</dbReference>
<dbReference type="GeneID" id="20713923"/>
<dbReference type="Gene3D" id="1.20.272.40">
    <property type="match status" value="1"/>
</dbReference>
<evidence type="ECO:0000256" key="7">
    <source>
        <dbReference type="ARBA" id="ARBA00022946"/>
    </source>
</evidence>
<dbReference type="SUPFAM" id="SSF52540">
    <property type="entry name" value="P-loop containing nucleoside triphosphate hydrolases"/>
    <property type="match status" value="1"/>
</dbReference>
<comment type="subcellular location">
    <subcellularLocation>
        <location evidence="1">Mitochondrion</location>
    </subcellularLocation>
</comment>
<dbReference type="GO" id="GO:0045025">
    <property type="term" value="C:mitochondrial degradosome"/>
    <property type="evidence" value="ECO:0007669"/>
    <property type="project" value="TreeGrafter"/>
</dbReference>
<dbReference type="Gene3D" id="1.20.58.1080">
    <property type="match status" value="1"/>
</dbReference>
<accession>J4D6L6</accession>
<evidence type="ECO:0000256" key="3">
    <source>
        <dbReference type="ARBA" id="ARBA00022741"/>
    </source>
</evidence>
<reference evidence="11 12" key="1">
    <citation type="journal article" date="2012" name="MBio">
        <title>Comparative genome analysis of three eukaryotic parasites with differing abilities to transform leukocytes reveals key mediators of Theileria-induced leukocyte transformation.</title>
        <authorList>
            <person name="Hayashida K."/>
            <person name="Hara Y."/>
            <person name="Abe T."/>
            <person name="Yamasaki C."/>
            <person name="Toyoda A."/>
            <person name="Kosuge T."/>
            <person name="Suzuki Y."/>
            <person name="Sato Y."/>
            <person name="Kawashima S."/>
            <person name="Katayama T."/>
            <person name="Wakaguri H."/>
            <person name="Inoue N."/>
            <person name="Homma K."/>
            <person name="Tada-Umezaki M."/>
            <person name="Yagi Y."/>
            <person name="Fujii Y."/>
            <person name="Habara T."/>
            <person name="Kanehisa M."/>
            <person name="Watanabe H."/>
            <person name="Ito K."/>
            <person name="Gojobori T."/>
            <person name="Sugawara H."/>
            <person name="Imanishi T."/>
            <person name="Weir W."/>
            <person name="Gardner M."/>
            <person name="Pain A."/>
            <person name="Shiels B."/>
            <person name="Hattori M."/>
            <person name="Nene V."/>
            <person name="Sugimoto C."/>
        </authorList>
    </citation>
    <scope>NUCLEOTIDE SEQUENCE [LARGE SCALE GENOMIC DNA]</scope>
    <source>
        <strain evidence="11 12">Shintoku</strain>
    </source>
</reference>
<evidence type="ECO:0000256" key="4">
    <source>
        <dbReference type="ARBA" id="ARBA00022801"/>
    </source>
</evidence>
<dbReference type="InterPro" id="IPR055206">
    <property type="entry name" value="DEXQc_SUV3"/>
</dbReference>
<organism evidence="11 12">
    <name type="scientific">Theileria orientalis strain Shintoku</name>
    <dbReference type="NCBI Taxonomy" id="869250"/>
    <lineage>
        <taxon>Eukaryota</taxon>
        <taxon>Sar</taxon>
        <taxon>Alveolata</taxon>
        <taxon>Apicomplexa</taxon>
        <taxon>Aconoidasida</taxon>
        <taxon>Piroplasmida</taxon>
        <taxon>Theileriidae</taxon>
        <taxon>Theileria</taxon>
    </lineage>
</organism>
<feature type="domain" description="Helicase C-terminal" evidence="10">
    <location>
        <begin position="313"/>
        <end position="494"/>
    </location>
</feature>
<dbReference type="EMBL" id="AP011946">
    <property type="protein sequence ID" value="BAM39655.1"/>
    <property type="molecule type" value="Genomic_DNA"/>
</dbReference>
<dbReference type="InterPro" id="IPR022192">
    <property type="entry name" value="SUV3_C"/>
</dbReference>
<dbReference type="GO" id="GO:0003724">
    <property type="term" value="F:RNA helicase activity"/>
    <property type="evidence" value="ECO:0007669"/>
    <property type="project" value="UniProtKB-EC"/>
</dbReference>
<dbReference type="PANTHER" id="PTHR12131">
    <property type="entry name" value="ATP-DEPENDENT RNA AND DNA HELICASE"/>
    <property type="match status" value="1"/>
</dbReference>
<dbReference type="InterPro" id="IPR050699">
    <property type="entry name" value="RNA-DNA_Helicase"/>
</dbReference>
<keyword evidence="8" id="KW-0496">Mitochondrion</keyword>
<evidence type="ECO:0000256" key="2">
    <source>
        <dbReference type="ARBA" id="ARBA00012552"/>
    </source>
</evidence>
<dbReference type="InterPro" id="IPR044774">
    <property type="entry name" value="Suv3_DEXQc"/>
</dbReference>
<evidence type="ECO:0000256" key="8">
    <source>
        <dbReference type="ARBA" id="ARBA00023128"/>
    </source>
</evidence>
<keyword evidence="3" id="KW-0547">Nucleotide-binding</keyword>
<keyword evidence="4" id="KW-0378">Hydrolase</keyword>
<dbReference type="Gene3D" id="3.40.50.300">
    <property type="entry name" value="P-loop containing nucleotide triphosphate hydrolases"/>
    <property type="match status" value="2"/>
</dbReference>
<evidence type="ECO:0000259" key="10">
    <source>
        <dbReference type="PROSITE" id="PS51194"/>
    </source>
</evidence>
<protein>
    <recommendedName>
        <fullName evidence="2">RNA helicase</fullName>
        <ecNumber evidence="2">3.6.4.13</ecNumber>
    </recommendedName>
</protein>
<dbReference type="Pfam" id="PF12513">
    <property type="entry name" value="SUV3_C"/>
    <property type="match status" value="1"/>
</dbReference>
<dbReference type="GO" id="GO:0000965">
    <property type="term" value="P:mitochondrial RNA 3'-end processing"/>
    <property type="evidence" value="ECO:0007669"/>
    <property type="project" value="TreeGrafter"/>
</dbReference>
<dbReference type="EC" id="3.6.4.13" evidence="2"/>
<dbReference type="OMA" id="EMFNTIN"/>
<keyword evidence="12" id="KW-1185">Reference proteome</keyword>
<dbReference type="SMART" id="SM00490">
    <property type="entry name" value="HELICc"/>
    <property type="match status" value="1"/>
</dbReference>
<dbReference type="Proteomes" id="UP000003786">
    <property type="component" value="Chromosome 1"/>
</dbReference>